<evidence type="ECO:0000256" key="6">
    <source>
        <dbReference type="ARBA" id="ARBA00022917"/>
    </source>
</evidence>
<name>A0A1F4VAH5_UNCKA</name>
<gene>
    <name evidence="10" type="ORF">A3D91_02185</name>
</gene>
<comment type="caution">
    <text evidence="10">The sequence shown here is derived from an EMBL/GenBank/DDBJ whole genome shotgun (WGS) entry which is preliminary data.</text>
</comment>
<keyword evidence="6" id="KW-0648">Protein biosynthesis</keyword>
<dbReference type="CDD" id="cd08704">
    <property type="entry name" value="Met_tRNA_FMT_C"/>
    <property type="match status" value="1"/>
</dbReference>
<dbReference type="Gene3D" id="3.40.50.170">
    <property type="entry name" value="Formyl transferase, N-terminal domain"/>
    <property type="match status" value="1"/>
</dbReference>
<dbReference type="InterPro" id="IPR044135">
    <property type="entry name" value="Met-tRNA-FMT_C"/>
</dbReference>
<evidence type="ECO:0000256" key="4">
    <source>
        <dbReference type="ARBA" id="ARBA00016014"/>
    </source>
</evidence>
<dbReference type="PANTHER" id="PTHR11138:SF5">
    <property type="entry name" value="METHIONYL-TRNA FORMYLTRANSFERASE, MITOCHONDRIAL"/>
    <property type="match status" value="1"/>
</dbReference>
<dbReference type="InterPro" id="IPR005793">
    <property type="entry name" value="Formyl_trans_C"/>
</dbReference>
<evidence type="ECO:0000256" key="7">
    <source>
        <dbReference type="ARBA" id="ARBA00048558"/>
    </source>
</evidence>
<dbReference type="STRING" id="1802620.A3D91_02185"/>
<dbReference type="EMBL" id="MEVD01000005">
    <property type="protein sequence ID" value="OGC54149.1"/>
    <property type="molecule type" value="Genomic_DNA"/>
</dbReference>
<dbReference type="Pfam" id="PF00551">
    <property type="entry name" value="Formyl_trans_N"/>
    <property type="match status" value="1"/>
</dbReference>
<dbReference type="PANTHER" id="PTHR11138">
    <property type="entry name" value="METHIONYL-TRNA FORMYLTRANSFERASE"/>
    <property type="match status" value="1"/>
</dbReference>
<dbReference type="SUPFAM" id="SSF50486">
    <property type="entry name" value="FMT C-terminal domain-like"/>
    <property type="match status" value="1"/>
</dbReference>
<proteinExistence type="inferred from homology"/>
<evidence type="ECO:0000256" key="2">
    <source>
        <dbReference type="ARBA" id="ARBA00010699"/>
    </source>
</evidence>
<reference evidence="10 11" key="1">
    <citation type="journal article" date="2016" name="Nat. Commun.">
        <title>Thousands of microbial genomes shed light on interconnected biogeochemical processes in an aquifer system.</title>
        <authorList>
            <person name="Anantharaman K."/>
            <person name="Brown C.T."/>
            <person name="Hug L.A."/>
            <person name="Sharon I."/>
            <person name="Castelle C.J."/>
            <person name="Probst A.J."/>
            <person name="Thomas B.C."/>
            <person name="Singh A."/>
            <person name="Wilkins M.J."/>
            <person name="Karaoz U."/>
            <person name="Brodie E.L."/>
            <person name="Williams K.H."/>
            <person name="Hubbard S.S."/>
            <person name="Banfield J.F."/>
        </authorList>
    </citation>
    <scope>NUCLEOTIDE SEQUENCE [LARGE SCALE GENOMIC DNA]</scope>
</reference>
<comment type="catalytic activity">
    <reaction evidence="7">
        <text>L-methionyl-tRNA(fMet) + (6R)-10-formyltetrahydrofolate = N-formyl-L-methionyl-tRNA(fMet) + (6S)-5,6,7,8-tetrahydrofolate + H(+)</text>
        <dbReference type="Rhea" id="RHEA:24380"/>
        <dbReference type="Rhea" id="RHEA-COMP:9952"/>
        <dbReference type="Rhea" id="RHEA-COMP:9953"/>
        <dbReference type="ChEBI" id="CHEBI:15378"/>
        <dbReference type="ChEBI" id="CHEBI:57453"/>
        <dbReference type="ChEBI" id="CHEBI:78530"/>
        <dbReference type="ChEBI" id="CHEBI:78844"/>
        <dbReference type="ChEBI" id="CHEBI:195366"/>
        <dbReference type="EC" id="2.1.2.9"/>
    </reaction>
</comment>
<evidence type="ECO:0000313" key="11">
    <source>
        <dbReference type="Proteomes" id="UP000178127"/>
    </source>
</evidence>
<feature type="domain" description="Formyl transferase N-terminal" evidence="8">
    <location>
        <begin position="2"/>
        <end position="180"/>
    </location>
</feature>
<dbReference type="CDD" id="cd08646">
    <property type="entry name" value="FMT_core_Met-tRNA-FMT_N"/>
    <property type="match status" value="1"/>
</dbReference>
<dbReference type="InterPro" id="IPR037022">
    <property type="entry name" value="Formyl_trans_C_sf"/>
</dbReference>
<protein>
    <recommendedName>
        <fullName evidence="4">Methionyl-tRNA formyltransferase</fullName>
        <ecNumber evidence="3">2.1.2.9</ecNumber>
    </recommendedName>
</protein>
<evidence type="ECO:0000259" key="9">
    <source>
        <dbReference type="Pfam" id="PF02911"/>
    </source>
</evidence>
<dbReference type="AlphaFoldDB" id="A0A1F4VAH5"/>
<evidence type="ECO:0000259" key="8">
    <source>
        <dbReference type="Pfam" id="PF00551"/>
    </source>
</evidence>
<dbReference type="InterPro" id="IPR002376">
    <property type="entry name" value="Formyl_transf_N"/>
</dbReference>
<keyword evidence="5" id="KW-0808">Transferase</keyword>
<evidence type="ECO:0000313" key="10">
    <source>
        <dbReference type="EMBL" id="OGC54149.1"/>
    </source>
</evidence>
<evidence type="ECO:0000256" key="5">
    <source>
        <dbReference type="ARBA" id="ARBA00022679"/>
    </source>
</evidence>
<comment type="similarity">
    <text evidence="2">Belongs to the Fmt family.</text>
</comment>
<feature type="domain" description="Formyl transferase C-terminal" evidence="9">
    <location>
        <begin position="213"/>
        <end position="335"/>
    </location>
</feature>
<dbReference type="GO" id="GO:0004479">
    <property type="term" value="F:methionyl-tRNA formyltransferase activity"/>
    <property type="evidence" value="ECO:0007669"/>
    <property type="project" value="UniProtKB-EC"/>
</dbReference>
<dbReference type="InterPro" id="IPR011034">
    <property type="entry name" value="Formyl_transferase-like_C_sf"/>
</dbReference>
<comment type="function">
    <text evidence="1">Attaches a formyl group to the free amino group of methionyl-tRNA(fMet). The formyl group appears to play a dual role in the initiator identity of N-formylmethionyl-tRNA by promoting its recognition by IF2 and preventing the misappropriation of this tRNA by the elongation apparatus.</text>
</comment>
<dbReference type="InterPro" id="IPR041711">
    <property type="entry name" value="Met-tRNA-FMT_N"/>
</dbReference>
<dbReference type="Pfam" id="PF02911">
    <property type="entry name" value="Formyl_trans_C"/>
    <property type="match status" value="1"/>
</dbReference>
<dbReference type="InterPro" id="IPR036477">
    <property type="entry name" value="Formyl_transf_N_sf"/>
</dbReference>
<evidence type="ECO:0000256" key="3">
    <source>
        <dbReference type="ARBA" id="ARBA00012261"/>
    </source>
</evidence>
<accession>A0A1F4VAH5</accession>
<dbReference type="SUPFAM" id="SSF53328">
    <property type="entry name" value="Formyltransferase"/>
    <property type="match status" value="1"/>
</dbReference>
<evidence type="ECO:0000256" key="1">
    <source>
        <dbReference type="ARBA" id="ARBA00002606"/>
    </source>
</evidence>
<dbReference type="Proteomes" id="UP000178127">
    <property type="component" value="Unassembled WGS sequence"/>
</dbReference>
<dbReference type="EC" id="2.1.2.9" evidence="3"/>
<dbReference type="Gene3D" id="3.10.25.10">
    <property type="entry name" value="Formyl transferase, C-terminal domain"/>
    <property type="match status" value="1"/>
</dbReference>
<sequence>MRVAYFGTSDRSIPVLESLNNNFETVLCVTKADTVVGRKHEKRETEVKKWAKANNITLVEITGMKEDKLKIMDSLLAVKAEIGVVADFSFMIPEEIINTPKHKLINIHFSLLPNLRGASPVQFAILQGFEKTGVTFYEMTKGMDNGPILRRVVYEMKGNETAEKLYKTLFLLASENLPSVLNDYISGKITPELQDEAKATFTYSPSHPKNTFIFKEDSEINWESEDELIWRCIRAHTPWPIAWTTLEKMENSSLLKDYDLKVKSDKNRNLKVKIHEAELNAESELSLNKDSGRNLSTDQKNYSGELLLNHKVLNIKILQVEGSKKISWEEFKNGYLEKSETKLLD</sequence>
<organism evidence="10 11">
    <name type="scientific">candidate division WWE3 bacterium RIFCSPHIGHO2_02_FULL_38_14</name>
    <dbReference type="NCBI Taxonomy" id="1802620"/>
    <lineage>
        <taxon>Bacteria</taxon>
        <taxon>Katanobacteria</taxon>
    </lineage>
</organism>